<dbReference type="PROSITE" id="PS51257">
    <property type="entry name" value="PROKAR_LIPOPROTEIN"/>
    <property type="match status" value="1"/>
</dbReference>
<reference evidence="1" key="1">
    <citation type="submission" date="2012-10" db="EMBL/GenBank/DDBJ databases">
        <authorList>
            <person name="Sandrine L."/>
        </authorList>
    </citation>
    <scope>NUCLEOTIDE SEQUENCE</scope>
</reference>
<dbReference type="AlphaFoldDB" id="S0DG55"/>
<evidence type="ECO:0000313" key="2">
    <source>
        <dbReference type="EMBL" id="CCO21889.1"/>
    </source>
</evidence>
<evidence type="ECO:0000313" key="1">
    <source>
        <dbReference type="EMBL" id="CCO20961.1"/>
    </source>
</evidence>
<proteinExistence type="predicted"/>
<gene>
    <name evidence="2" type="ORF">BN138_1077</name>
    <name evidence="1" type="ORF">BN138_149</name>
</gene>
<accession>S0DG55</accession>
<sequence length="580" mass="64893">MRTKPLKLIGSLLLVVAGLSVTSCETGGSHAFKKNQKLMAFDIREESDLDLLMLAEDGSYALFSNSFEDNMNLIFIGEDIENIDLSNATTFVMNNSGQPLAIKLPDKVLYYSNYRDDRVDLTIDYKDGTEETIENLKIDLSTFGYGSTRAFGFDSWSDYSACALAFYGNPLDYFPSGAREWEIFGAYTFKYGALVYTAWVAATAAALFEIGKYAFTEFWDSYGADVAVFIGIDLNSQFIKFDLSSLMTNIVGFAGDTWLQKIEKDIEADQKLPAFDVSGISELNFEYQGGNESVPVSLRDNTTLTSYRVVYESGSESGKWAGVNFDTKTGRLSISISPYSTWGTRRCTVILDYKNYKTSGSHEIAIKQRGFWSEVDKKEIRFKKSGGKDRVNISTMAELTQENIKTTKGICTVKLKNSDSRQDNDDGIKYYILDVSVEANNSTERYDEIIISMPNGTGFKNYSVYVTQEGKKEEQAKSVLGEWITYIKFPDTGTIGEIGTITLQENNIAIIAVITDDVLRGTWTMADNELVIRYSDGEGLLQCKGTINSNRDEIKGELLIRDYEGENEDFVTTLVMTKVK</sequence>
<name>S0DG55_9ZZZZ</name>
<dbReference type="EMBL" id="HF548277">
    <property type="protein sequence ID" value="CCO20961.1"/>
    <property type="molecule type" value="Genomic_DNA"/>
</dbReference>
<dbReference type="EMBL" id="HF548333">
    <property type="protein sequence ID" value="CCO21889.1"/>
    <property type="molecule type" value="Genomic_DNA"/>
</dbReference>
<organism evidence="1">
    <name type="scientific">termite gut metagenome</name>
    <dbReference type="NCBI Taxonomy" id="433724"/>
    <lineage>
        <taxon>unclassified sequences</taxon>
        <taxon>metagenomes</taxon>
        <taxon>organismal metagenomes</taxon>
    </lineage>
</organism>
<protein>
    <submittedName>
        <fullName evidence="1">Uncharacterized protein</fullName>
    </submittedName>
</protein>
<reference evidence="1" key="2">
    <citation type="journal article" date="2013" name="Biotechnol. Biofuels">
        <title>Mining for hemicellulases in the fungus-growing termite Pseudacanthotermes militaris using functional metagenomics.</title>
        <authorList>
            <person name="Bastien G."/>
            <person name="Arnal G."/>
            <person name="Bozonnet S."/>
            <person name="Laguerre S."/>
            <person name="Ferreira F."/>
            <person name="Faure R."/>
            <person name="Henrissat B."/>
            <person name="Lefevre F."/>
            <person name="Robe P."/>
            <person name="Bouchez O."/>
            <person name="Noirot C."/>
            <person name="Dumon C."/>
            <person name="O'Donohue M."/>
        </authorList>
    </citation>
    <scope>NUCLEOTIDE SEQUENCE</scope>
</reference>